<evidence type="ECO:0000256" key="9">
    <source>
        <dbReference type="HAMAP-Rule" id="MF_00024"/>
    </source>
</evidence>
<reference evidence="10 11" key="1">
    <citation type="journal article" date="2014" name="Nature">
        <title>An environmental bacterial taxon with a large and distinct metabolic repertoire.</title>
        <authorList>
            <person name="Wilson M.C."/>
            <person name="Mori T."/>
            <person name="Ruckert C."/>
            <person name="Uria A.R."/>
            <person name="Helf M.J."/>
            <person name="Takada K."/>
            <person name="Gernert C."/>
            <person name="Steffens U.A."/>
            <person name="Heycke N."/>
            <person name="Schmitt S."/>
            <person name="Rinke C."/>
            <person name="Helfrich E.J."/>
            <person name="Brachmann A.O."/>
            <person name="Gurgui C."/>
            <person name="Wakimoto T."/>
            <person name="Kracht M."/>
            <person name="Crusemann M."/>
            <person name="Hentschel U."/>
            <person name="Abe I."/>
            <person name="Matsunaga S."/>
            <person name="Kalinowski J."/>
            <person name="Takeyama H."/>
            <person name="Piel J."/>
        </authorList>
    </citation>
    <scope>NUCLEOTIDE SEQUENCE [LARGE SCALE GENOMIC DNA]</scope>
    <source>
        <strain evidence="11">TSY2</strain>
    </source>
</reference>
<comment type="pathway">
    <text evidence="2 9">Cofactor biosynthesis; adenosylcobalamin biosynthesis.</text>
</comment>
<name>W4M954_9BACT</name>
<comment type="subcellular location">
    <subcellularLocation>
        <location evidence="1 9">Cell membrane</location>
        <topology evidence="1 9">Multi-pass membrane protein</topology>
    </subcellularLocation>
</comment>
<evidence type="ECO:0000256" key="5">
    <source>
        <dbReference type="ARBA" id="ARBA00022573"/>
    </source>
</evidence>
<feature type="transmembrane region" description="Helical" evidence="9">
    <location>
        <begin position="52"/>
        <end position="75"/>
    </location>
</feature>
<keyword evidence="5 9" id="KW-0169">Cobalamin biosynthesis</keyword>
<evidence type="ECO:0000313" key="11">
    <source>
        <dbReference type="Proteomes" id="UP000019140"/>
    </source>
</evidence>
<dbReference type="PANTHER" id="PTHR34308:SF1">
    <property type="entry name" value="COBALAMIN BIOSYNTHESIS PROTEIN CBIB"/>
    <property type="match status" value="1"/>
</dbReference>
<dbReference type="GO" id="GO:0005886">
    <property type="term" value="C:plasma membrane"/>
    <property type="evidence" value="ECO:0007669"/>
    <property type="project" value="UniProtKB-SubCell"/>
</dbReference>
<accession>W4M954</accession>
<dbReference type="PATRIC" id="fig|1429439.4.peg.3183"/>
<organism evidence="10 11">
    <name type="scientific">Candidatus Entotheonella gemina</name>
    <dbReference type="NCBI Taxonomy" id="1429439"/>
    <lineage>
        <taxon>Bacteria</taxon>
        <taxon>Pseudomonadati</taxon>
        <taxon>Nitrospinota/Tectimicrobiota group</taxon>
        <taxon>Candidatus Tectimicrobiota</taxon>
        <taxon>Candidatus Entotheonellia</taxon>
        <taxon>Candidatus Entotheonellales</taxon>
        <taxon>Candidatus Entotheonellaceae</taxon>
        <taxon>Candidatus Entotheonella</taxon>
    </lineage>
</organism>
<evidence type="ECO:0000256" key="7">
    <source>
        <dbReference type="ARBA" id="ARBA00022989"/>
    </source>
</evidence>
<evidence type="ECO:0000313" key="10">
    <source>
        <dbReference type="EMBL" id="ETX06157.1"/>
    </source>
</evidence>
<comment type="caution">
    <text evidence="10">The sequence shown here is derived from an EMBL/GenBank/DDBJ whole genome shotgun (WGS) entry which is preliminary data.</text>
</comment>
<dbReference type="GO" id="GO:0015420">
    <property type="term" value="F:ABC-type vitamin B12 transporter activity"/>
    <property type="evidence" value="ECO:0007669"/>
    <property type="project" value="UniProtKB-UniRule"/>
</dbReference>
<dbReference type="GO" id="GO:0009236">
    <property type="term" value="P:cobalamin biosynthetic process"/>
    <property type="evidence" value="ECO:0007669"/>
    <property type="project" value="UniProtKB-UniRule"/>
</dbReference>
<sequence length="317" mass="35129">MWPILNDFIPVLLAFGIDRLFRGFPNRFHTIDAFGFVLDWLISRAPNLERSFLRFLYGGMIVLMGTAIVGGMGLLLQQCFVLLPWPIKWIAIAIALKLTLALYNVALATEEVFETLKAEDVPRAQALVRYYVVNQDTARLNAYELSSVTVGEVAKNASDGIVAPLLCYALGGLPAALAYCFVDAADTVMGHHDDTYEWLGKIPAFLDDLVNFIPARLTAWAIIVAAIFSDANVRVAYLVWWHEARLSDSLNSGYPMSSMAGALEIEIEKFGHYRLGAGHRHAEPGDIPRAVRLLYATATLTVIGLFFLMTLIHLARP</sequence>
<keyword evidence="7 9" id="KW-1133">Transmembrane helix</keyword>
<dbReference type="Pfam" id="PF03186">
    <property type="entry name" value="CobD_Cbib"/>
    <property type="match status" value="1"/>
</dbReference>
<protein>
    <recommendedName>
        <fullName evidence="9">Cobalamin biosynthesis protein CobD</fullName>
    </recommendedName>
</protein>
<evidence type="ECO:0000256" key="6">
    <source>
        <dbReference type="ARBA" id="ARBA00022692"/>
    </source>
</evidence>
<dbReference type="InterPro" id="IPR004485">
    <property type="entry name" value="Cobalamin_biosynth_CobD/CbiB"/>
</dbReference>
<comment type="similarity">
    <text evidence="3 9">Belongs to the CobD/CbiB family.</text>
</comment>
<gene>
    <name evidence="9" type="primary">cobD</name>
    <name evidence="10" type="ORF">ETSY2_18775</name>
</gene>
<dbReference type="EMBL" id="AZHX01000771">
    <property type="protein sequence ID" value="ETX06157.1"/>
    <property type="molecule type" value="Genomic_DNA"/>
</dbReference>
<keyword evidence="8 9" id="KW-0472">Membrane</keyword>
<evidence type="ECO:0000256" key="1">
    <source>
        <dbReference type="ARBA" id="ARBA00004651"/>
    </source>
</evidence>
<evidence type="ECO:0000256" key="3">
    <source>
        <dbReference type="ARBA" id="ARBA00006263"/>
    </source>
</evidence>
<dbReference type="HAMAP" id="MF_00024">
    <property type="entry name" value="CobD_CbiB"/>
    <property type="match status" value="1"/>
</dbReference>
<dbReference type="HOGENOM" id="CLU_054212_0_0_7"/>
<dbReference type="PANTHER" id="PTHR34308">
    <property type="entry name" value="COBALAMIN BIOSYNTHESIS PROTEIN CBIB"/>
    <property type="match status" value="1"/>
</dbReference>
<evidence type="ECO:0000256" key="8">
    <source>
        <dbReference type="ARBA" id="ARBA00023136"/>
    </source>
</evidence>
<keyword evidence="6 9" id="KW-0812">Transmembrane</keyword>
<evidence type="ECO:0000256" key="4">
    <source>
        <dbReference type="ARBA" id="ARBA00022475"/>
    </source>
</evidence>
<dbReference type="GO" id="GO:0048472">
    <property type="term" value="F:threonine-phosphate decarboxylase activity"/>
    <property type="evidence" value="ECO:0007669"/>
    <property type="project" value="InterPro"/>
</dbReference>
<dbReference type="Proteomes" id="UP000019140">
    <property type="component" value="Unassembled WGS sequence"/>
</dbReference>
<comment type="caution">
    <text evidence="9">Lacks conserved residue(s) required for the propagation of feature annotation.</text>
</comment>
<proteinExistence type="inferred from homology"/>
<feature type="transmembrane region" description="Helical" evidence="9">
    <location>
        <begin position="293"/>
        <end position="315"/>
    </location>
</feature>
<comment type="function">
    <text evidence="9">Converts cobyric acid to cobinamide by the addition of aminopropanol on the F carboxylic group.</text>
</comment>
<dbReference type="UniPathway" id="UPA00148"/>
<keyword evidence="4 9" id="KW-1003">Cell membrane</keyword>
<evidence type="ECO:0000256" key="2">
    <source>
        <dbReference type="ARBA" id="ARBA00004953"/>
    </source>
</evidence>
<dbReference type="AlphaFoldDB" id="W4M954"/>
<keyword evidence="11" id="KW-1185">Reference proteome</keyword>
<feature type="transmembrane region" description="Helical" evidence="9">
    <location>
        <begin position="87"/>
        <end position="107"/>
    </location>
</feature>
<feature type="transmembrane region" description="Helical" evidence="9">
    <location>
        <begin position="217"/>
        <end position="240"/>
    </location>
</feature>